<dbReference type="SMART" id="SM00382">
    <property type="entry name" value="AAA"/>
    <property type="match status" value="1"/>
</dbReference>
<evidence type="ECO:0000259" key="1">
    <source>
        <dbReference type="SMART" id="SM00382"/>
    </source>
</evidence>
<dbReference type="InterPro" id="IPR011704">
    <property type="entry name" value="ATPase_dyneun-rel_AAA"/>
</dbReference>
<dbReference type="InterPro" id="IPR003593">
    <property type="entry name" value="AAA+_ATPase"/>
</dbReference>
<name>A0ABP9VCI9_9DEIO</name>
<organism evidence="2 3">
    <name type="scientific">Deinococcus xinjiangensis</name>
    <dbReference type="NCBI Taxonomy" id="457454"/>
    <lineage>
        <taxon>Bacteria</taxon>
        <taxon>Thermotogati</taxon>
        <taxon>Deinococcota</taxon>
        <taxon>Deinococci</taxon>
        <taxon>Deinococcales</taxon>
        <taxon>Deinococcaceae</taxon>
        <taxon>Deinococcus</taxon>
    </lineage>
</organism>
<dbReference type="Proteomes" id="UP001458946">
    <property type="component" value="Unassembled WGS sequence"/>
</dbReference>
<feature type="domain" description="AAA+ ATPase" evidence="1">
    <location>
        <begin position="219"/>
        <end position="391"/>
    </location>
</feature>
<dbReference type="RefSeq" id="WP_353542920.1">
    <property type="nucleotide sequence ID" value="NZ_BAABRN010000033.1"/>
</dbReference>
<accession>A0ABP9VCI9</accession>
<proteinExistence type="predicted"/>
<evidence type="ECO:0000313" key="2">
    <source>
        <dbReference type="EMBL" id="GAA5502948.1"/>
    </source>
</evidence>
<dbReference type="Gene3D" id="3.40.50.300">
    <property type="entry name" value="P-loop containing nucleotide triphosphate hydrolases"/>
    <property type="match status" value="1"/>
</dbReference>
<keyword evidence="3" id="KW-1185">Reference proteome</keyword>
<protein>
    <recommendedName>
        <fullName evidence="1">AAA+ ATPase domain-containing protein</fullName>
    </recommendedName>
</protein>
<dbReference type="EMBL" id="BAABRN010000033">
    <property type="protein sequence ID" value="GAA5502948.1"/>
    <property type="molecule type" value="Genomic_DNA"/>
</dbReference>
<evidence type="ECO:0000313" key="3">
    <source>
        <dbReference type="Proteomes" id="UP001458946"/>
    </source>
</evidence>
<sequence length="504" mass="54784">MIDSKRVFSHTCTLFPGIGTKGRVMIAPLLHSRLDPKAAQAHLVPWGALEAACQVLLGRVGAALEGDTITLECHNKAGQPLRLQTKRESGQFTWGNAGTTVRPYLLFIAESLLFGIHGELSTRWADLLQALKSQGVTFPVEQPVLASASHTPSVKEAMYAVVDTLYYLGKLNSRSELETDIPEPHSWHHTPVLYGGRPNVSAAGVDLSDEGRLLRRAASGVRALLVGPTGCGKTELGKRVGLKVGARLVNIKGRPGMEDRDMIGFVSIKATGPAWADGPLARAVRCAQSGQRTVLLVDKLLRFDLYHRNVFIGMLDELSAEELQAALGHDVPAGQYYVLELPGADEVLYARTDLLSVICTTNAGASYAQSGEIDPALLRRFQRVMFMTYPEEQAIMPKYEQTCSKSTAKVAYALEVASRKMTQAERQLLARPMNIGVTLNYLTEVRELLAAGLSETAALREALEVTVIPFCVELTEEGEPDHAAAESLRKTLEKLFRSGIGKAA</sequence>
<reference evidence="2 3" key="1">
    <citation type="submission" date="2024-02" db="EMBL/GenBank/DDBJ databases">
        <title>Deinococcus xinjiangensis NBRC 107630.</title>
        <authorList>
            <person name="Ichikawa N."/>
            <person name="Katano-Makiyama Y."/>
            <person name="Hidaka K."/>
        </authorList>
    </citation>
    <scope>NUCLEOTIDE SEQUENCE [LARGE SCALE GENOMIC DNA]</scope>
    <source>
        <strain evidence="2 3">NBRC 107630</strain>
    </source>
</reference>
<gene>
    <name evidence="2" type="ORF">Dxin01_02695</name>
</gene>
<dbReference type="InterPro" id="IPR027417">
    <property type="entry name" value="P-loop_NTPase"/>
</dbReference>
<dbReference type="SUPFAM" id="SSF52540">
    <property type="entry name" value="P-loop containing nucleoside triphosphate hydrolases"/>
    <property type="match status" value="1"/>
</dbReference>
<dbReference type="Pfam" id="PF07728">
    <property type="entry name" value="AAA_5"/>
    <property type="match status" value="1"/>
</dbReference>
<comment type="caution">
    <text evidence="2">The sequence shown here is derived from an EMBL/GenBank/DDBJ whole genome shotgun (WGS) entry which is preliminary data.</text>
</comment>